<organism evidence="2 3">
    <name type="scientific">Pristionchus mayeri</name>
    <dbReference type="NCBI Taxonomy" id="1317129"/>
    <lineage>
        <taxon>Eukaryota</taxon>
        <taxon>Metazoa</taxon>
        <taxon>Ecdysozoa</taxon>
        <taxon>Nematoda</taxon>
        <taxon>Chromadorea</taxon>
        <taxon>Rhabditida</taxon>
        <taxon>Rhabditina</taxon>
        <taxon>Diplogasteromorpha</taxon>
        <taxon>Diplogasteroidea</taxon>
        <taxon>Neodiplogasteridae</taxon>
        <taxon>Pristionchus</taxon>
    </lineage>
</organism>
<dbReference type="CDD" id="cd20379">
    <property type="entry name" value="Tudor_dTUD-like"/>
    <property type="match status" value="1"/>
</dbReference>
<comment type="caution">
    <text evidence="2">The sequence shown here is derived from an EMBL/GenBank/DDBJ whole genome shotgun (WGS) entry which is preliminary data.</text>
</comment>
<feature type="region of interest" description="Disordered" evidence="1">
    <location>
        <begin position="271"/>
        <end position="305"/>
    </location>
</feature>
<dbReference type="AlphaFoldDB" id="A0AAN5CZS2"/>
<dbReference type="SUPFAM" id="SSF63748">
    <property type="entry name" value="Tudor/PWWP/MBT"/>
    <property type="match status" value="1"/>
</dbReference>
<evidence type="ECO:0000256" key="1">
    <source>
        <dbReference type="SAM" id="MobiDB-lite"/>
    </source>
</evidence>
<dbReference type="Gene3D" id="2.30.30.140">
    <property type="match status" value="1"/>
</dbReference>
<dbReference type="Proteomes" id="UP001328107">
    <property type="component" value="Unassembled WGS sequence"/>
</dbReference>
<keyword evidence="3" id="KW-1185">Reference proteome</keyword>
<accession>A0AAN5CZS2</accession>
<feature type="region of interest" description="Disordered" evidence="1">
    <location>
        <begin position="149"/>
        <end position="172"/>
    </location>
</feature>
<sequence>MGAPNDSDEDGGSKKISKRETRMLLAINASESVLIDSMIAEMRNDGNNFDVEKFVEVFRKYTPHFTQMLSGEKSDDSDDEDERPLPNKYLSFLTAFSKSSDKFISAIERNYKVLYKKDLKEIDFAVFKSHPEEIFKSYEKSIGHANHSSVAVHESHANVTQPCNRGRPEEEKKTSLLGTVDDYFAKMKITNISVDTDHGSLLSAPEEELRKTIESESDTPTPTIEDWCGVSEKRRSSEWMNDNMSKSRHVAPDAVPITVPQVGQIPMCNEPRTLSSHSNLPKNGLHSSNHSSHATLSTPNLKSSNGVANIDDEANLLMNGLKDIMRDDLRFALPPMVERAVKSYLKDRRPLTLRELIGEEYADERLEKFMVRMLSKDTALMQILELEFIQGADSLIHLGKFITKDLNQNNKRGDKEHREEVEKTKEEKQVDATITTALRCIDCVNFYPDSSEHLKDIEIDVKLSENGTLVIVLTTLNVIVDNQLIDLRELDTDHLNLSNSHSLKKGKAVVLKSDNGSYCRGMVQEEWTRGSGKGTVKCILVDYGQSCNVPIDLIYAFPKWTETIPPAASLLATLKVYPIGATRNADKFSSDDWKAIGDVLNEWKENLLTVCIISREEEDEKFVIDIKNGNGESLVDELVEKGLAQKDLITRVHSTSHLHFCYLPIPPSQSLAHPRSLFFLNSASVIPSLSGDEQDEKQTSKNKHFLMFSKPYRK</sequence>
<evidence type="ECO:0000313" key="2">
    <source>
        <dbReference type="EMBL" id="GMR53828.1"/>
    </source>
</evidence>
<proteinExistence type="predicted"/>
<evidence type="ECO:0000313" key="3">
    <source>
        <dbReference type="Proteomes" id="UP001328107"/>
    </source>
</evidence>
<name>A0AAN5CZS2_9BILA</name>
<feature type="compositionally biased region" description="Polar residues" evidence="1">
    <location>
        <begin position="272"/>
        <end position="305"/>
    </location>
</feature>
<reference evidence="3" key="1">
    <citation type="submission" date="2022-10" db="EMBL/GenBank/DDBJ databases">
        <title>Genome assembly of Pristionchus species.</title>
        <authorList>
            <person name="Yoshida K."/>
            <person name="Sommer R.J."/>
        </authorList>
    </citation>
    <scope>NUCLEOTIDE SEQUENCE [LARGE SCALE GENOMIC DNA]</scope>
    <source>
        <strain evidence="3">RS5460</strain>
    </source>
</reference>
<evidence type="ECO:0008006" key="4">
    <source>
        <dbReference type="Google" id="ProtNLM"/>
    </source>
</evidence>
<protein>
    <recommendedName>
        <fullName evidence="4">Tudor domain-containing protein</fullName>
    </recommendedName>
</protein>
<dbReference type="EMBL" id="BTRK01000005">
    <property type="protein sequence ID" value="GMR53828.1"/>
    <property type="molecule type" value="Genomic_DNA"/>
</dbReference>
<gene>
    <name evidence="2" type="ORF">PMAYCL1PPCAC_24023</name>
</gene>